<protein>
    <submittedName>
        <fullName evidence="11">Two-component system response regulator YesN</fullName>
    </submittedName>
</protein>
<dbReference type="PANTHER" id="PTHR42713:SF3">
    <property type="entry name" value="TRANSCRIPTIONAL REGULATORY PROTEIN HPTR"/>
    <property type="match status" value="1"/>
</dbReference>
<evidence type="ECO:0000256" key="1">
    <source>
        <dbReference type="ARBA" id="ARBA00004496"/>
    </source>
</evidence>
<reference evidence="11 12" key="1">
    <citation type="submission" date="2023-07" db="EMBL/GenBank/DDBJ databases">
        <title>Genomic Encyclopedia of Type Strains, Phase IV (KMG-IV): sequencing the most valuable type-strain genomes for metagenomic binning, comparative biology and taxonomic classification.</title>
        <authorList>
            <person name="Goeker M."/>
        </authorList>
    </citation>
    <scope>NUCLEOTIDE SEQUENCE [LARGE SCALE GENOMIC DNA]</scope>
    <source>
        <strain evidence="11 12">DSM 29005</strain>
    </source>
</reference>
<dbReference type="RefSeq" id="WP_307338528.1">
    <property type="nucleotide sequence ID" value="NZ_JAUSUD010000004.1"/>
</dbReference>
<feature type="modified residue" description="4-aspartylphosphate" evidence="8">
    <location>
        <position position="55"/>
    </location>
</feature>
<keyword evidence="7" id="KW-0804">Transcription</keyword>
<evidence type="ECO:0000256" key="5">
    <source>
        <dbReference type="ARBA" id="ARBA00023015"/>
    </source>
</evidence>
<evidence type="ECO:0000313" key="12">
    <source>
        <dbReference type="Proteomes" id="UP001234495"/>
    </source>
</evidence>
<dbReference type="InterPro" id="IPR051552">
    <property type="entry name" value="HptR"/>
</dbReference>
<evidence type="ECO:0000259" key="9">
    <source>
        <dbReference type="PROSITE" id="PS01124"/>
    </source>
</evidence>
<dbReference type="PANTHER" id="PTHR42713">
    <property type="entry name" value="HISTIDINE KINASE-RELATED"/>
    <property type="match status" value="1"/>
</dbReference>
<dbReference type="PROSITE" id="PS50110">
    <property type="entry name" value="RESPONSE_REGULATORY"/>
    <property type="match status" value="1"/>
</dbReference>
<evidence type="ECO:0000313" key="11">
    <source>
        <dbReference type="EMBL" id="MDQ0229958.1"/>
    </source>
</evidence>
<evidence type="ECO:0000256" key="7">
    <source>
        <dbReference type="ARBA" id="ARBA00023163"/>
    </source>
</evidence>
<organism evidence="11 12">
    <name type="scientific">Metabacillus malikii</name>
    <dbReference type="NCBI Taxonomy" id="1504265"/>
    <lineage>
        <taxon>Bacteria</taxon>
        <taxon>Bacillati</taxon>
        <taxon>Bacillota</taxon>
        <taxon>Bacilli</taxon>
        <taxon>Bacillales</taxon>
        <taxon>Bacillaceae</taxon>
        <taxon>Metabacillus</taxon>
    </lineage>
</organism>
<evidence type="ECO:0000256" key="2">
    <source>
        <dbReference type="ARBA" id="ARBA00022490"/>
    </source>
</evidence>
<evidence type="ECO:0000256" key="3">
    <source>
        <dbReference type="ARBA" id="ARBA00022553"/>
    </source>
</evidence>
<evidence type="ECO:0000256" key="6">
    <source>
        <dbReference type="ARBA" id="ARBA00023125"/>
    </source>
</evidence>
<dbReference type="InterPro" id="IPR018062">
    <property type="entry name" value="HTH_AraC-typ_CS"/>
</dbReference>
<dbReference type="CDD" id="cd17536">
    <property type="entry name" value="REC_YesN-like"/>
    <property type="match status" value="1"/>
</dbReference>
<dbReference type="SUPFAM" id="SSF46689">
    <property type="entry name" value="Homeodomain-like"/>
    <property type="match status" value="2"/>
</dbReference>
<evidence type="ECO:0000256" key="4">
    <source>
        <dbReference type="ARBA" id="ARBA00023012"/>
    </source>
</evidence>
<keyword evidence="5" id="KW-0805">Transcription regulation</keyword>
<dbReference type="Gene3D" id="1.10.10.60">
    <property type="entry name" value="Homeodomain-like"/>
    <property type="match status" value="2"/>
</dbReference>
<dbReference type="PROSITE" id="PS01124">
    <property type="entry name" value="HTH_ARAC_FAMILY_2"/>
    <property type="match status" value="1"/>
</dbReference>
<keyword evidence="2" id="KW-0963">Cytoplasm</keyword>
<dbReference type="SMART" id="SM00448">
    <property type="entry name" value="REC"/>
    <property type="match status" value="1"/>
</dbReference>
<sequence length="519" mass="60822">MLKLFLVDDDRYVRKGLHSLIDWHGCGFEVCAESDNGEDAFEYIVANQPDVVITDIKMPVLDGLELIKKTTETMNVTPSFIILSGYSDFRYAQQAVRYGVHDFLLKPIEKEELEETLIKLSNKLLKSEKQTHLLDNIITTSHEEIVTNQDNLLPELKYRLTKLRRFNYFIIEINNSSVDLIEMKDALYRTVTFEKNEYFLICQLSQSEYGLIFVSSHSTLNHKICDLSEGLQKKLSSHFHNEVSIYVGKTVHEFTKLDESYESAKVAAQYKFLMPSNVPIIFESTLNQSINYTVLNQDLEIQLMELIEEHNHSAIIDTIESIFTEFKNRYFAKSAVRTSINRIVHEVVKTIKTLEGNEKELSTITEMFHWADYGLTLEQLKDLFVKFILEASEQIAQLNKHNASNSIYHVKKYIDRHYHENLTLKEIANIFFMNPVYMGQLFKKTYGIYFKDYYLQLRIEHAKKLLRQTDKKIYEVSESVGFSNPDYFVTQFEKKEGITPSKYRRNHMKNQLERSKTIR</sequence>
<dbReference type="InterPro" id="IPR020449">
    <property type="entry name" value="Tscrpt_reg_AraC-type_HTH"/>
</dbReference>
<dbReference type="SMART" id="SM00342">
    <property type="entry name" value="HTH_ARAC"/>
    <property type="match status" value="1"/>
</dbReference>
<name>A0ABT9ZCI0_9BACI</name>
<dbReference type="Gene3D" id="3.40.50.2300">
    <property type="match status" value="1"/>
</dbReference>
<evidence type="ECO:0000259" key="10">
    <source>
        <dbReference type="PROSITE" id="PS50110"/>
    </source>
</evidence>
<dbReference type="InterPro" id="IPR011006">
    <property type="entry name" value="CheY-like_superfamily"/>
</dbReference>
<dbReference type="PROSITE" id="PS00041">
    <property type="entry name" value="HTH_ARAC_FAMILY_1"/>
    <property type="match status" value="1"/>
</dbReference>
<evidence type="ECO:0000256" key="8">
    <source>
        <dbReference type="PROSITE-ProRule" id="PRU00169"/>
    </source>
</evidence>
<accession>A0ABT9ZCI0</accession>
<dbReference type="InterPro" id="IPR001789">
    <property type="entry name" value="Sig_transdc_resp-reg_receiver"/>
</dbReference>
<dbReference type="InterPro" id="IPR018060">
    <property type="entry name" value="HTH_AraC"/>
</dbReference>
<dbReference type="EMBL" id="JAUSUD010000004">
    <property type="protein sequence ID" value="MDQ0229958.1"/>
    <property type="molecule type" value="Genomic_DNA"/>
</dbReference>
<dbReference type="PRINTS" id="PR00032">
    <property type="entry name" value="HTHARAC"/>
</dbReference>
<dbReference type="SUPFAM" id="SSF52172">
    <property type="entry name" value="CheY-like"/>
    <property type="match status" value="1"/>
</dbReference>
<dbReference type="Pfam" id="PF12833">
    <property type="entry name" value="HTH_18"/>
    <property type="match status" value="1"/>
</dbReference>
<dbReference type="Proteomes" id="UP001234495">
    <property type="component" value="Unassembled WGS sequence"/>
</dbReference>
<comment type="subcellular location">
    <subcellularLocation>
        <location evidence="1">Cytoplasm</location>
    </subcellularLocation>
</comment>
<feature type="domain" description="HTH araC/xylS-type" evidence="9">
    <location>
        <begin position="408"/>
        <end position="506"/>
    </location>
</feature>
<feature type="domain" description="Response regulatory" evidence="10">
    <location>
        <begin position="3"/>
        <end position="121"/>
    </location>
</feature>
<proteinExistence type="predicted"/>
<keyword evidence="3 8" id="KW-0597">Phosphoprotein</keyword>
<dbReference type="InterPro" id="IPR009057">
    <property type="entry name" value="Homeodomain-like_sf"/>
</dbReference>
<dbReference type="Pfam" id="PF00072">
    <property type="entry name" value="Response_reg"/>
    <property type="match status" value="1"/>
</dbReference>
<keyword evidence="12" id="KW-1185">Reference proteome</keyword>
<gene>
    <name evidence="11" type="ORF">J2S19_001210</name>
</gene>
<keyword evidence="4" id="KW-0902">Two-component regulatory system</keyword>
<comment type="caution">
    <text evidence="11">The sequence shown here is derived from an EMBL/GenBank/DDBJ whole genome shotgun (WGS) entry which is preliminary data.</text>
</comment>
<keyword evidence="6" id="KW-0238">DNA-binding</keyword>